<evidence type="ECO:0000313" key="3">
    <source>
        <dbReference type="EMBL" id="CAJ0965122.1"/>
    </source>
</evidence>
<keyword evidence="4" id="KW-1185">Reference proteome</keyword>
<name>A0ABN9MEC5_9NEOB</name>
<dbReference type="EMBL" id="CAUEEQ010065250">
    <property type="protein sequence ID" value="CAJ0965122.1"/>
    <property type="molecule type" value="Genomic_DNA"/>
</dbReference>
<dbReference type="SUPFAM" id="SSF51430">
    <property type="entry name" value="NAD(P)-linked oxidoreductase"/>
    <property type="match status" value="1"/>
</dbReference>
<evidence type="ECO:0000256" key="1">
    <source>
        <dbReference type="ARBA" id="ARBA00007905"/>
    </source>
</evidence>
<evidence type="ECO:0000313" key="4">
    <source>
        <dbReference type="Proteomes" id="UP001176940"/>
    </source>
</evidence>
<dbReference type="PRINTS" id="PR00069">
    <property type="entry name" value="ALDKETRDTASE"/>
</dbReference>
<dbReference type="Proteomes" id="UP001176940">
    <property type="component" value="Unassembled WGS sequence"/>
</dbReference>
<reference evidence="3" key="1">
    <citation type="submission" date="2023-07" db="EMBL/GenBank/DDBJ databases">
        <authorList>
            <person name="Stuckert A."/>
        </authorList>
    </citation>
    <scope>NUCLEOTIDE SEQUENCE</scope>
</reference>
<organism evidence="3 4">
    <name type="scientific">Ranitomeya imitator</name>
    <name type="common">mimic poison frog</name>
    <dbReference type="NCBI Taxonomy" id="111125"/>
    <lineage>
        <taxon>Eukaryota</taxon>
        <taxon>Metazoa</taxon>
        <taxon>Chordata</taxon>
        <taxon>Craniata</taxon>
        <taxon>Vertebrata</taxon>
        <taxon>Euteleostomi</taxon>
        <taxon>Amphibia</taxon>
        <taxon>Batrachia</taxon>
        <taxon>Anura</taxon>
        <taxon>Neobatrachia</taxon>
        <taxon>Hyloidea</taxon>
        <taxon>Dendrobatidae</taxon>
        <taxon>Dendrobatinae</taxon>
        <taxon>Ranitomeya</taxon>
    </lineage>
</organism>
<dbReference type="InterPro" id="IPR020471">
    <property type="entry name" value="AKR"/>
</dbReference>
<accession>A0ABN9MEC5</accession>
<comment type="caution">
    <text evidence="3">The sequence shown here is derived from an EMBL/GenBank/DDBJ whole genome shotgun (WGS) entry which is preliminary data.</text>
</comment>
<gene>
    <name evidence="3" type="ORF">RIMI_LOCUS19960698</name>
</gene>
<dbReference type="PANTHER" id="PTHR43827">
    <property type="entry name" value="2,5-DIKETO-D-GLUCONIC ACID REDUCTASE"/>
    <property type="match status" value="1"/>
</dbReference>
<proteinExistence type="inferred from homology"/>
<dbReference type="Gene3D" id="3.20.20.100">
    <property type="entry name" value="NADP-dependent oxidoreductase domain"/>
    <property type="match status" value="1"/>
</dbReference>
<dbReference type="PROSITE" id="PS00063">
    <property type="entry name" value="ALDOKETO_REDUCTASE_3"/>
    <property type="match status" value="1"/>
</dbReference>
<feature type="domain" description="NADP-dependent oxidoreductase" evidence="2">
    <location>
        <begin position="76"/>
        <end position="176"/>
    </location>
</feature>
<evidence type="ECO:0000259" key="2">
    <source>
        <dbReference type="Pfam" id="PF00248"/>
    </source>
</evidence>
<dbReference type="InterPro" id="IPR018170">
    <property type="entry name" value="Aldo/ket_reductase_CS"/>
</dbReference>
<sequence length="190" mass="21797">MEDYELNLVNSVMRSRWMEETFQFQNEVASTKDKACQESLKFGVRIMVWCVLKSEKYGIFMFCLKKGQEHASVSLVLQVEYHPFQRPQELVEYCKKNHIVFGGYCPLAKGQALTHPVILRLAKQYGKTPAQICIRWSIQNGVVTIPKSTKESRIQENCQVLGFTLADADVLTLDSLHDGRHVSWDPTNVL</sequence>
<dbReference type="Pfam" id="PF00248">
    <property type="entry name" value="Aldo_ket_red"/>
    <property type="match status" value="1"/>
</dbReference>
<protein>
    <recommendedName>
        <fullName evidence="2">NADP-dependent oxidoreductase domain-containing protein</fullName>
    </recommendedName>
</protein>
<dbReference type="InterPro" id="IPR036812">
    <property type="entry name" value="NAD(P)_OxRdtase_dom_sf"/>
</dbReference>
<dbReference type="InterPro" id="IPR023210">
    <property type="entry name" value="NADP_OxRdtase_dom"/>
</dbReference>
<dbReference type="PANTHER" id="PTHR43827:SF10">
    <property type="entry name" value="ZGC:110366"/>
    <property type="match status" value="1"/>
</dbReference>
<comment type="similarity">
    <text evidence="1">Belongs to the aldo/keto reductase family.</text>
</comment>